<keyword evidence="2" id="KW-1185">Reference proteome</keyword>
<reference evidence="1" key="2">
    <citation type="journal article" date="2022" name="New Phytol.">
        <title>Evolutionary transition to the ectomycorrhizal habit in the genomes of a hyperdiverse lineage of mushroom-forming fungi.</title>
        <authorList>
            <person name="Looney B."/>
            <person name="Miyauchi S."/>
            <person name="Morin E."/>
            <person name="Drula E."/>
            <person name="Courty P.E."/>
            <person name="Kohler A."/>
            <person name="Kuo A."/>
            <person name="LaButti K."/>
            <person name="Pangilinan J."/>
            <person name="Lipzen A."/>
            <person name="Riley R."/>
            <person name="Andreopoulos W."/>
            <person name="He G."/>
            <person name="Johnson J."/>
            <person name="Nolan M."/>
            <person name="Tritt A."/>
            <person name="Barry K.W."/>
            <person name="Grigoriev I.V."/>
            <person name="Nagy L.G."/>
            <person name="Hibbett D."/>
            <person name="Henrissat B."/>
            <person name="Matheny P.B."/>
            <person name="Labbe J."/>
            <person name="Martin F.M."/>
        </authorList>
    </citation>
    <scope>NUCLEOTIDE SEQUENCE</scope>
    <source>
        <strain evidence="1">FP105234-sp</strain>
    </source>
</reference>
<proteinExistence type="predicted"/>
<dbReference type="Proteomes" id="UP000814033">
    <property type="component" value="Unassembled WGS sequence"/>
</dbReference>
<comment type="caution">
    <text evidence="1">The sequence shown here is derived from an EMBL/GenBank/DDBJ whole genome shotgun (WGS) entry which is preliminary data.</text>
</comment>
<accession>A0ACB8S192</accession>
<dbReference type="EMBL" id="MU275868">
    <property type="protein sequence ID" value="KAI0049851.1"/>
    <property type="molecule type" value="Genomic_DNA"/>
</dbReference>
<evidence type="ECO:0000313" key="1">
    <source>
        <dbReference type="EMBL" id="KAI0049851.1"/>
    </source>
</evidence>
<sequence length="789" mass="83415">MRQSPGVVAIRPVIKVPAPDPVKVHVISGSSDPEIPKDTQSTHVLTGVDKLHAEGRFGAGIKIGIIDTGVDYTHPSLGGGFGSGFKVAGGYDFVGDNYDAGSTPKPDDDPLDQCNGHGTHVAGIIGADPGNIFNISGVAYKSTLTAYRIFGCTGSVTDDIIIAALLRGVAEEQDILTLSLGAVSGWSTGTASVVASRIAASGIVVTVAAGNDGTTGAWYTPSPGSGIDVIAVASTDNTYLQLQEATVNGVDHDGIPYYQLWSLDIPGNFPIYATSTNTNISNDACNPLPDSTPDLSNFVTIVRRGTCSFPWKLQNLAAKNANVVLFYDDGTGFSKIDVGTYQNASYIRADDGAWLVSQFVAKANITLSFTNASTPVFTPDGGLVSYYSSYGPTNDMYFKPAVAAPGGNILSTYPLPMGTWAVLSGTSMATPFLAGSAALLLEAKGKAVSLSARTVFETTAQTITFDHSGSGVLETAAHQGAGLVDVYKAIHTETSVSRGELLLNDTAYYQGTQTFTVQNTGEQSKEYKLSHVPAGTALTIQSNSIQPAVGPVPLSTAAATVQLSTTDFTLLPGESLDVTVAIQPPTNVDATTFPIFSGYINVQSDTEDTHVTYLGLAAALKDAHVLDTSNTAFGTYLPLIQGVGSATARNYSFSGLDYPDLEYRLTFGTTLLRIDLVDPNITLATTLKHRSVEQRGSVLERPIFTFPHDNLANTFAQVSIIGAVLEYDYAVRHAASGYTSLPLGNYFANSSKWEQGYYRFLLRALKITGDLTQEEDFESWLSPIIGYIA</sequence>
<name>A0ACB8S192_9AGAM</name>
<evidence type="ECO:0000313" key="2">
    <source>
        <dbReference type="Proteomes" id="UP000814033"/>
    </source>
</evidence>
<reference evidence="1" key="1">
    <citation type="submission" date="2021-02" db="EMBL/GenBank/DDBJ databases">
        <authorList>
            <consortium name="DOE Joint Genome Institute"/>
            <person name="Ahrendt S."/>
            <person name="Looney B.P."/>
            <person name="Miyauchi S."/>
            <person name="Morin E."/>
            <person name="Drula E."/>
            <person name="Courty P.E."/>
            <person name="Chicoki N."/>
            <person name="Fauchery L."/>
            <person name="Kohler A."/>
            <person name="Kuo A."/>
            <person name="Labutti K."/>
            <person name="Pangilinan J."/>
            <person name="Lipzen A."/>
            <person name="Riley R."/>
            <person name="Andreopoulos W."/>
            <person name="He G."/>
            <person name="Johnson J."/>
            <person name="Barry K.W."/>
            <person name="Grigoriev I.V."/>
            <person name="Nagy L."/>
            <person name="Hibbett D."/>
            <person name="Henrissat B."/>
            <person name="Matheny P.B."/>
            <person name="Labbe J."/>
            <person name="Martin F."/>
        </authorList>
    </citation>
    <scope>NUCLEOTIDE SEQUENCE</scope>
    <source>
        <strain evidence="1">FP105234-sp</strain>
    </source>
</reference>
<protein>
    <submittedName>
        <fullName evidence="1">Subtilisin-like protease</fullName>
    </submittedName>
</protein>
<gene>
    <name evidence="1" type="ORF">FA95DRAFT_776285</name>
</gene>
<organism evidence="1 2">
    <name type="scientific">Auriscalpium vulgare</name>
    <dbReference type="NCBI Taxonomy" id="40419"/>
    <lineage>
        <taxon>Eukaryota</taxon>
        <taxon>Fungi</taxon>
        <taxon>Dikarya</taxon>
        <taxon>Basidiomycota</taxon>
        <taxon>Agaricomycotina</taxon>
        <taxon>Agaricomycetes</taxon>
        <taxon>Russulales</taxon>
        <taxon>Auriscalpiaceae</taxon>
        <taxon>Auriscalpium</taxon>
    </lineage>
</organism>